<organism evidence="2 3">
    <name type="scientific">Thermoflexus hugenholtzii JAD2</name>
    <dbReference type="NCBI Taxonomy" id="877466"/>
    <lineage>
        <taxon>Bacteria</taxon>
        <taxon>Bacillati</taxon>
        <taxon>Chloroflexota</taxon>
        <taxon>Thermoflexia</taxon>
        <taxon>Thermoflexales</taxon>
        <taxon>Thermoflexaceae</taxon>
        <taxon>Thermoflexus</taxon>
    </lineage>
</organism>
<feature type="chain" id="PRO_5012578072" description="Lipoprotein" evidence="1">
    <location>
        <begin position="22"/>
        <end position="217"/>
    </location>
</feature>
<evidence type="ECO:0000313" key="2">
    <source>
        <dbReference type="EMBL" id="SNB51493.1"/>
    </source>
</evidence>
<evidence type="ECO:0000256" key="1">
    <source>
        <dbReference type="SAM" id="SignalP"/>
    </source>
</evidence>
<dbReference type="InParanoid" id="A0A212PWW9"/>
<name>A0A212PWW9_9CHLR</name>
<evidence type="ECO:0008006" key="4">
    <source>
        <dbReference type="Google" id="ProtNLM"/>
    </source>
</evidence>
<reference evidence="3" key="1">
    <citation type="submission" date="2017-06" db="EMBL/GenBank/DDBJ databases">
        <authorList>
            <person name="Varghese N."/>
            <person name="Submissions S."/>
        </authorList>
    </citation>
    <scope>NUCLEOTIDE SEQUENCE [LARGE SCALE GENOMIC DNA]</scope>
    <source>
        <strain evidence="3">JAD2</strain>
    </source>
</reference>
<keyword evidence="1" id="KW-0732">Signal</keyword>
<proteinExistence type="predicted"/>
<protein>
    <recommendedName>
        <fullName evidence="4">Lipoprotein</fullName>
    </recommendedName>
</protein>
<evidence type="ECO:0000313" key="3">
    <source>
        <dbReference type="Proteomes" id="UP000197025"/>
    </source>
</evidence>
<dbReference type="PROSITE" id="PS51257">
    <property type="entry name" value="PROKAR_LIPOPROTEIN"/>
    <property type="match status" value="1"/>
</dbReference>
<dbReference type="AlphaFoldDB" id="A0A212PWW9"/>
<dbReference type="Proteomes" id="UP000197025">
    <property type="component" value="Unassembled WGS sequence"/>
</dbReference>
<accession>A0A212PWW9</accession>
<feature type="signal peptide" evidence="1">
    <location>
        <begin position="1"/>
        <end position="21"/>
    </location>
</feature>
<sequence length="217" mass="24459">MKGKSCWMSLVLVAALAAACARPTPEPAFWMEPCPNLPPETPQPTQVSEILEKLPFIPADTPVEIGDWIVRVGNLRWTYEYFDSYTGKPVRSECPWLSFEWEYRRKHADEGSVNPLFLTGSGPATLGIRLYLGIDHFRGSDAFVEREAWDPDPERKGEVGEGYRCRCFVHVRPEWSPRWLVIEASRPVGGLLIPIPITLSDPIARVEVPPPPPAPKR</sequence>
<gene>
    <name evidence="2" type="ORF">SAMN02746019_00021540</name>
</gene>
<keyword evidence="3" id="KW-1185">Reference proteome</keyword>
<dbReference type="EMBL" id="FYEK01000003">
    <property type="protein sequence ID" value="SNB51493.1"/>
    <property type="molecule type" value="Genomic_DNA"/>
</dbReference>